<keyword evidence="2" id="KW-0012">Acyltransferase</keyword>
<evidence type="ECO:0000256" key="2">
    <source>
        <dbReference type="ARBA" id="ARBA00023315"/>
    </source>
</evidence>
<proteinExistence type="predicted"/>
<evidence type="ECO:0000259" key="3">
    <source>
        <dbReference type="PROSITE" id="PS51186"/>
    </source>
</evidence>
<keyword evidence="1" id="KW-0808">Transferase</keyword>
<dbReference type="EMBL" id="JADEWL010000072">
    <property type="protein sequence ID" value="MBE9214802.1"/>
    <property type="molecule type" value="Genomic_DNA"/>
</dbReference>
<dbReference type="Proteomes" id="UP000620559">
    <property type="component" value="Unassembled WGS sequence"/>
</dbReference>
<protein>
    <submittedName>
        <fullName evidence="4">GNAT family N-acetyltransferase</fullName>
    </submittedName>
</protein>
<keyword evidence="5" id="KW-1185">Reference proteome</keyword>
<reference evidence="4" key="1">
    <citation type="submission" date="2020-10" db="EMBL/GenBank/DDBJ databases">
        <authorList>
            <person name="Castelo-Branco R."/>
            <person name="Eusebio N."/>
            <person name="Adriana R."/>
            <person name="Vieira A."/>
            <person name="Brugerolle De Fraissinette N."/>
            <person name="Rezende De Castro R."/>
            <person name="Schneider M.P."/>
            <person name="Vasconcelos V."/>
            <person name="Leao P.N."/>
        </authorList>
    </citation>
    <scope>NUCLEOTIDE SEQUENCE</scope>
    <source>
        <strain evidence="4">LEGE 06105</strain>
    </source>
</reference>
<evidence type="ECO:0000256" key="1">
    <source>
        <dbReference type="ARBA" id="ARBA00022679"/>
    </source>
</evidence>
<dbReference type="InterPro" id="IPR016181">
    <property type="entry name" value="Acyl_CoA_acyltransferase"/>
</dbReference>
<feature type="domain" description="N-acetyltransferase" evidence="3">
    <location>
        <begin position="4"/>
        <end position="144"/>
    </location>
</feature>
<accession>A0A8J7F469</accession>
<dbReference type="GO" id="GO:0016747">
    <property type="term" value="F:acyltransferase activity, transferring groups other than amino-acyl groups"/>
    <property type="evidence" value="ECO:0007669"/>
    <property type="project" value="InterPro"/>
</dbReference>
<dbReference type="Gene3D" id="3.40.630.30">
    <property type="match status" value="1"/>
</dbReference>
<sequence length="153" mass="17741">MSEITVKVVDWEEWTVIEIIRRRVFQEEQKVEVELDFDGKDKACPQLIAYLNKEAVGTARIRYLDEKTAKIERLAVLSYARGKGIGKKIMQKALEVIANENIPEVMIHAQEYIKKLHQQLGFEQVGEVFQEAGIPHVKMVKRLKVKGQRCNNY</sequence>
<name>A0A8J7F469_9CYAN</name>
<organism evidence="4 5">
    <name type="scientific">Plectonema cf. radiosum LEGE 06105</name>
    <dbReference type="NCBI Taxonomy" id="945769"/>
    <lineage>
        <taxon>Bacteria</taxon>
        <taxon>Bacillati</taxon>
        <taxon>Cyanobacteriota</taxon>
        <taxon>Cyanophyceae</taxon>
        <taxon>Oscillatoriophycideae</taxon>
        <taxon>Oscillatoriales</taxon>
        <taxon>Microcoleaceae</taxon>
        <taxon>Plectonema</taxon>
    </lineage>
</organism>
<gene>
    <name evidence="4" type="ORF">IQ247_19360</name>
</gene>
<comment type="caution">
    <text evidence="4">The sequence shown here is derived from an EMBL/GenBank/DDBJ whole genome shotgun (WGS) entry which is preliminary data.</text>
</comment>
<dbReference type="InterPro" id="IPR000182">
    <property type="entry name" value="GNAT_dom"/>
</dbReference>
<evidence type="ECO:0000313" key="4">
    <source>
        <dbReference type="EMBL" id="MBE9214802.1"/>
    </source>
</evidence>
<dbReference type="InterPro" id="IPR050832">
    <property type="entry name" value="Bact_Acetyltransf"/>
</dbReference>
<dbReference type="CDD" id="cd04301">
    <property type="entry name" value="NAT_SF"/>
    <property type="match status" value="1"/>
</dbReference>
<dbReference type="PANTHER" id="PTHR43877">
    <property type="entry name" value="AMINOALKYLPHOSPHONATE N-ACETYLTRANSFERASE-RELATED-RELATED"/>
    <property type="match status" value="1"/>
</dbReference>
<dbReference type="RefSeq" id="WP_193922761.1">
    <property type="nucleotide sequence ID" value="NZ_JADEWL010000072.1"/>
</dbReference>
<dbReference type="AlphaFoldDB" id="A0A8J7F469"/>
<dbReference type="Pfam" id="PF13673">
    <property type="entry name" value="Acetyltransf_10"/>
    <property type="match status" value="1"/>
</dbReference>
<dbReference type="SUPFAM" id="SSF55729">
    <property type="entry name" value="Acyl-CoA N-acyltransferases (Nat)"/>
    <property type="match status" value="1"/>
</dbReference>
<dbReference type="PROSITE" id="PS51186">
    <property type="entry name" value="GNAT"/>
    <property type="match status" value="1"/>
</dbReference>
<evidence type="ECO:0000313" key="5">
    <source>
        <dbReference type="Proteomes" id="UP000620559"/>
    </source>
</evidence>